<evidence type="ECO:0000259" key="6">
    <source>
        <dbReference type="Pfam" id="PF06271"/>
    </source>
</evidence>
<name>A0A8J3JVS7_9ACTN</name>
<dbReference type="GO" id="GO:0016020">
    <property type="term" value="C:membrane"/>
    <property type="evidence" value="ECO:0007669"/>
    <property type="project" value="UniProtKB-SubCell"/>
</dbReference>
<evidence type="ECO:0000256" key="3">
    <source>
        <dbReference type="ARBA" id="ARBA00022989"/>
    </source>
</evidence>
<comment type="subcellular location">
    <subcellularLocation>
        <location evidence="1">Membrane</location>
        <topology evidence="1">Multi-pass membrane protein</topology>
    </subcellularLocation>
</comment>
<dbReference type="AlphaFoldDB" id="A0A8J3JVS7"/>
<dbReference type="EMBL" id="BONF01000039">
    <property type="protein sequence ID" value="GIF84619.1"/>
    <property type="molecule type" value="Genomic_DNA"/>
</dbReference>
<proteinExistence type="predicted"/>
<comment type="caution">
    <text evidence="7">The sequence shown here is derived from an EMBL/GenBank/DDBJ whole genome shotgun (WGS) entry which is preliminary data.</text>
</comment>
<evidence type="ECO:0000256" key="1">
    <source>
        <dbReference type="ARBA" id="ARBA00004141"/>
    </source>
</evidence>
<accession>A0A8J3JVS7</accession>
<sequence>MGDHNVLMMRQADAATAPLAGRPPTRLEMAKAETERVLGRRAAQRLAAFDDGGLYIRAGEWRRFLAWLIDFVVYLLGVAVGIVAVSLVRVTSGLSDEAVTVCALALLVVVPVLYGLFFSGGRALGGVLTGTQLVRVKDGGRIGLKACWAMLIRTLFMPLLLLVVIAGAFEGTGGQGPAGSPARASIDRAATRRLHAAGIR</sequence>
<protein>
    <recommendedName>
        <fullName evidence="6">RDD domain-containing protein</fullName>
    </recommendedName>
</protein>
<feature type="transmembrane region" description="Helical" evidence="5">
    <location>
        <begin position="98"/>
        <end position="125"/>
    </location>
</feature>
<keyword evidence="2 5" id="KW-0812">Transmembrane</keyword>
<evidence type="ECO:0000256" key="4">
    <source>
        <dbReference type="ARBA" id="ARBA00023136"/>
    </source>
</evidence>
<evidence type="ECO:0000313" key="7">
    <source>
        <dbReference type="EMBL" id="GIF84619.1"/>
    </source>
</evidence>
<organism evidence="7 8">
    <name type="scientific">Catellatospora bangladeshensis</name>
    <dbReference type="NCBI Taxonomy" id="310355"/>
    <lineage>
        <taxon>Bacteria</taxon>
        <taxon>Bacillati</taxon>
        <taxon>Actinomycetota</taxon>
        <taxon>Actinomycetes</taxon>
        <taxon>Micromonosporales</taxon>
        <taxon>Micromonosporaceae</taxon>
        <taxon>Catellatospora</taxon>
    </lineage>
</organism>
<dbReference type="InterPro" id="IPR010432">
    <property type="entry name" value="RDD"/>
</dbReference>
<keyword evidence="4 5" id="KW-0472">Membrane</keyword>
<dbReference type="Pfam" id="PF06271">
    <property type="entry name" value="RDD"/>
    <property type="match status" value="1"/>
</dbReference>
<keyword evidence="3 5" id="KW-1133">Transmembrane helix</keyword>
<dbReference type="Proteomes" id="UP000601223">
    <property type="component" value="Unassembled WGS sequence"/>
</dbReference>
<gene>
    <name evidence="7" type="ORF">Cba03nite_59680</name>
</gene>
<dbReference type="RefSeq" id="WP_239126096.1">
    <property type="nucleotide sequence ID" value="NZ_BONF01000039.1"/>
</dbReference>
<reference evidence="7 8" key="1">
    <citation type="submission" date="2021-01" db="EMBL/GenBank/DDBJ databases">
        <title>Whole genome shotgun sequence of Catellatospora bangladeshensis NBRC 107357.</title>
        <authorList>
            <person name="Komaki H."/>
            <person name="Tamura T."/>
        </authorList>
    </citation>
    <scope>NUCLEOTIDE SEQUENCE [LARGE SCALE GENOMIC DNA]</scope>
    <source>
        <strain evidence="7 8">NBRC 107357</strain>
    </source>
</reference>
<evidence type="ECO:0000313" key="8">
    <source>
        <dbReference type="Proteomes" id="UP000601223"/>
    </source>
</evidence>
<evidence type="ECO:0000256" key="2">
    <source>
        <dbReference type="ARBA" id="ARBA00022692"/>
    </source>
</evidence>
<evidence type="ECO:0000256" key="5">
    <source>
        <dbReference type="SAM" id="Phobius"/>
    </source>
</evidence>
<feature type="transmembrane region" description="Helical" evidence="5">
    <location>
        <begin position="146"/>
        <end position="169"/>
    </location>
</feature>
<feature type="transmembrane region" description="Helical" evidence="5">
    <location>
        <begin position="64"/>
        <end position="86"/>
    </location>
</feature>
<feature type="domain" description="RDD" evidence="6">
    <location>
        <begin position="58"/>
        <end position="164"/>
    </location>
</feature>
<keyword evidence="8" id="KW-1185">Reference proteome</keyword>